<dbReference type="Gene3D" id="3.40.190.10">
    <property type="entry name" value="Periplasmic binding protein-like II"/>
    <property type="match status" value="1"/>
</dbReference>
<dbReference type="PIRSF" id="PIRSF017082">
    <property type="entry name" value="YflP"/>
    <property type="match status" value="1"/>
</dbReference>
<reference evidence="3 4" key="1">
    <citation type="submission" date="2020-04" db="EMBL/GenBank/DDBJ databases">
        <authorList>
            <person name="De Canck E."/>
        </authorList>
    </citation>
    <scope>NUCLEOTIDE SEQUENCE [LARGE SCALE GENOMIC DNA]</scope>
    <source>
        <strain evidence="3 4">LMG 1861</strain>
    </source>
</reference>
<feature type="signal peptide" evidence="2">
    <location>
        <begin position="1"/>
        <end position="34"/>
    </location>
</feature>
<dbReference type="Pfam" id="PF03401">
    <property type="entry name" value="TctC"/>
    <property type="match status" value="1"/>
</dbReference>
<keyword evidence="2" id="KW-0732">Signal</keyword>
<protein>
    <submittedName>
        <fullName evidence="3">Uncharacterized protein</fullName>
    </submittedName>
</protein>
<sequence>MFDSFARLARKALCTQLAVLAAVTAVVAAGPAQADTYPDKPIRMVVSYPAGGGIDAIARLLAQAMSTELKQSVVVENKGGAAGMIGTESVVRARADGYTVLVAGNPELTVNPVLYRDTRYDVTRDLVPLVLIAESPNIIAAHPSVQGTLKDVVARAKSGSPLSVGAPGTGSTHQLALEILKARTGADLIHVPYKGAGPAVSDALGGQVQMVIAGLPPLLPQIRTGKLRGLAVTQLTRTPLAPEIPTVGEVLGPDGNDVIATTWYGLLAPAGTPVEAIKKLQDAALVVLGKPEIRAKLAEMGTDAVGLAGEGFAARIKKELERNGALVREFGVRVN</sequence>
<dbReference type="RefSeq" id="WP_175128439.1">
    <property type="nucleotide sequence ID" value="NZ_CADILD010000002.1"/>
</dbReference>
<comment type="similarity">
    <text evidence="1">Belongs to the UPF0065 (bug) family.</text>
</comment>
<dbReference type="PANTHER" id="PTHR42928">
    <property type="entry name" value="TRICARBOXYLATE-BINDING PROTEIN"/>
    <property type="match status" value="1"/>
</dbReference>
<evidence type="ECO:0000256" key="1">
    <source>
        <dbReference type="ARBA" id="ARBA00006987"/>
    </source>
</evidence>
<name>A0A6S7CUE2_9BURK</name>
<dbReference type="InterPro" id="IPR005064">
    <property type="entry name" value="BUG"/>
</dbReference>
<proteinExistence type="inferred from homology"/>
<evidence type="ECO:0000313" key="4">
    <source>
        <dbReference type="Proteomes" id="UP000494105"/>
    </source>
</evidence>
<dbReference type="PANTHER" id="PTHR42928:SF5">
    <property type="entry name" value="BLR1237 PROTEIN"/>
    <property type="match status" value="1"/>
</dbReference>
<dbReference type="CDD" id="cd13578">
    <property type="entry name" value="PBP2_Bug27"/>
    <property type="match status" value="1"/>
</dbReference>
<dbReference type="Proteomes" id="UP000494105">
    <property type="component" value="Unassembled WGS sequence"/>
</dbReference>
<organism evidence="3 4">
    <name type="scientific">Achromobacter piechaudii</name>
    <dbReference type="NCBI Taxonomy" id="72556"/>
    <lineage>
        <taxon>Bacteria</taxon>
        <taxon>Pseudomonadati</taxon>
        <taxon>Pseudomonadota</taxon>
        <taxon>Betaproteobacteria</taxon>
        <taxon>Burkholderiales</taxon>
        <taxon>Alcaligenaceae</taxon>
        <taxon>Achromobacter</taxon>
    </lineage>
</organism>
<dbReference type="Gene3D" id="3.40.190.150">
    <property type="entry name" value="Bordetella uptake gene, domain 1"/>
    <property type="match status" value="1"/>
</dbReference>
<dbReference type="SUPFAM" id="SSF53850">
    <property type="entry name" value="Periplasmic binding protein-like II"/>
    <property type="match status" value="1"/>
</dbReference>
<dbReference type="AlphaFoldDB" id="A0A6S7CUE2"/>
<accession>A0A6S7CUE2</accession>
<dbReference type="EMBL" id="CADILD010000002">
    <property type="protein sequence ID" value="CAB3862809.1"/>
    <property type="molecule type" value="Genomic_DNA"/>
</dbReference>
<evidence type="ECO:0000256" key="2">
    <source>
        <dbReference type="SAM" id="SignalP"/>
    </source>
</evidence>
<dbReference type="InterPro" id="IPR042100">
    <property type="entry name" value="Bug_dom1"/>
</dbReference>
<feature type="chain" id="PRO_5028971705" evidence="2">
    <location>
        <begin position="35"/>
        <end position="335"/>
    </location>
</feature>
<evidence type="ECO:0000313" key="3">
    <source>
        <dbReference type="EMBL" id="CAB3862809.1"/>
    </source>
</evidence>
<gene>
    <name evidence="3" type="ORF">LMG1861_02350</name>
</gene>